<evidence type="ECO:0000256" key="7">
    <source>
        <dbReference type="SAM" id="Phobius"/>
    </source>
</evidence>
<evidence type="ECO:0000256" key="3">
    <source>
        <dbReference type="ARBA" id="ARBA00022475"/>
    </source>
</evidence>
<dbReference type="OrthoDB" id="7852837at2"/>
<evidence type="ECO:0000256" key="4">
    <source>
        <dbReference type="ARBA" id="ARBA00022692"/>
    </source>
</evidence>
<feature type="transmembrane region" description="Helical" evidence="7">
    <location>
        <begin position="12"/>
        <end position="34"/>
    </location>
</feature>
<dbReference type="KEGG" id="msl:Msil_1032"/>
<dbReference type="GO" id="GO:0005886">
    <property type="term" value="C:plasma membrane"/>
    <property type="evidence" value="ECO:0007669"/>
    <property type="project" value="UniProtKB-SubCell"/>
</dbReference>
<dbReference type="EMBL" id="CP001280">
    <property type="protein sequence ID" value="ACK50001.1"/>
    <property type="molecule type" value="Genomic_DNA"/>
</dbReference>
<keyword evidence="6 7" id="KW-0472">Membrane</keyword>
<dbReference type="PANTHER" id="PTHR34584:SF1">
    <property type="entry name" value="NA(+)_H(+) ANTIPORTER SUBUNIT E1"/>
    <property type="match status" value="1"/>
</dbReference>
<dbReference type="HOGENOM" id="CLU_086615_1_1_5"/>
<dbReference type="GO" id="GO:0008324">
    <property type="term" value="F:monoatomic cation transmembrane transporter activity"/>
    <property type="evidence" value="ECO:0007669"/>
    <property type="project" value="InterPro"/>
</dbReference>
<protein>
    <submittedName>
        <fullName evidence="8">Uncharacterized protein</fullName>
    </submittedName>
</protein>
<comment type="similarity">
    <text evidence="2">Belongs to the CPA3 antiporters (TC 2.A.63) subunit E family.</text>
</comment>
<dbReference type="InterPro" id="IPR002758">
    <property type="entry name" value="Cation_antiport_E"/>
</dbReference>
<evidence type="ECO:0000256" key="5">
    <source>
        <dbReference type="ARBA" id="ARBA00022989"/>
    </source>
</evidence>
<evidence type="ECO:0000313" key="8">
    <source>
        <dbReference type="EMBL" id="ACK50001.1"/>
    </source>
</evidence>
<gene>
    <name evidence="8" type="ordered locus">Msil_1032</name>
</gene>
<dbReference type="PANTHER" id="PTHR34584">
    <property type="entry name" value="NA(+)/H(+) ANTIPORTER SUBUNIT E1"/>
    <property type="match status" value="1"/>
</dbReference>
<dbReference type="RefSeq" id="WP_012590071.1">
    <property type="nucleotide sequence ID" value="NC_011666.1"/>
</dbReference>
<keyword evidence="3" id="KW-1003">Cell membrane</keyword>
<dbReference type="Proteomes" id="UP000002257">
    <property type="component" value="Chromosome"/>
</dbReference>
<dbReference type="STRING" id="395965.Msil_1032"/>
<comment type="subcellular location">
    <subcellularLocation>
        <location evidence="1">Cell membrane</location>
        <topology evidence="1">Multi-pass membrane protein</topology>
    </subcellularLocation>
</comment>
<evidence type="ECO:0000256" key="1">
    <source>
        <dbReference type="ARBA" id="ARBA00004651"/>
    </source>
</evidence>
<dbReference type="eggNOG" id="COG1863">
    <property type="taxonomic scope" value="Bacteria"/>
</dbReference>
<proteinExistence type="inferred from homology"/>
<evidence type="ECO:0000256" key="6">
    <source>
        <dbReference type="ARBA" id="ARBA00023136"/>
    </source>
</evidence>
<reference evidence="8 9" key="1">
    <citation type="journal article" date="2010" name="J. Bacteriol.">
        <title>Complete genome sequence of the aerobic facultative methanotroph Methylocella silvestris BL2.</title>
        <authorList>
            <person name="Chen Y."/>
            <person name="Crombie A."/>
            <person name="Rahman M.T."/>
            <person name="Dedysh S.N."/>
            <person name="Liesack W."/>
            <person name="Stott M.B."/>
            <person name="Alam M."/>
            <person name="Theisen A.R."/>
            <person name="Murrell J.C."/>
            <person name="Dunfield P.F."/>
        </authorList>
    </citation>
    <scope>NUCLEOTIDE SEQUENCE [LARGE SCALE GENOMIC DNA]</scope>
    <source>
        <strain evidence="9">DSM 15510 / CIP 108128 / LMG 27833 / NCIMB 13906 / BL2</strain>
    </source>
</reference>
<keyword evidence="4 7" id="KW-0812">Transmembrane</keyword>
<sequence length="171" mass="17833">MFKTSPDPQNAADVVRFGAAAVRAAGFFAFWLMIAGGDLLGLPVGLATAAAASFVSLRLMPPGRSKIRPLSLLALSARFARQSVASGLEVAWRAFDPRLPLNPGFIAYPLRIAPGGARSAFCAFSSLLPGTLPTGTDAGDALLVHCLDVSRPVAADLAAEESLFMRALGYD</sequence>
<dbReference type="AlphaFoldDB" id="B8ELK7"/>
<evidence type="ECO:0000313" key="9">
    <source>
        <dbReference type="Proteomes" id="UP000002257"/>
    </source>
</evidence>
<evidence type="ECO:0000256" key="2">
    <source>
        <dbReference type="ARBA" id="ARBA00006228"/>
    </source>
</evidence>
<keyword evidence="9" id="KW-1185">Reference proteome</keyword>
<accession>B8ELK7</accession>
<keyword evidence="5 7" id="KW-1133">Transmembrane helix</keyword>
<dbReference type="Pfam" id="PF01899">
    <property type="entry name" value="MNHE"/>
    <property type="match status" value="1"/>
</dbReference>
<feature type="transmembrane region" description="Helical" evidence="7">
    <location>
        <begin position="40"/>
        <end position="60"/>
    </location>
</feature>
<organism evidence="8 9">
    <name type="scientific">Methylocella silvestris (strain DSM 15510 / CIP 108128 / LMG 27833 / NCIMB 13906 / BL2)</name>
    <dbReference type="NCBI Taxonomy" id="395965"/>
    <lineage>
        <taxon>Bacteria</taxon>
        <taxon>Pseudomonadati</taxon>
        <taxon>Pseudomonadota</taxon>
        <taxon>Alphaproteobacteria</taxon>
        <taxon>Hyphomicrobiales</taxon>
        <taxon>Beijerinckiaceae</taxon>
        <taxon>Methylocella</taxon>
    </lineage>
</organism>
<name>B8ELK7_METSB</name>